<evidence type="ECO:0000313" key="3">
    <source>
        <dbReference type="Proteomes" id="UP000660339"/>
    </source>
</evidence>
<dbReference type="AlphaFoldDB" id="A0A8J3L5A1"/>
<protein>
    <submittedName>
        <fullName evidence="2">Uncharacterized protein</fullName>
    </submittedName>
</protein>
<dbReference type="EMBL" id="BONJ01000001">
    <property type="protein sequence ID" value="GIG12043.1"/>
    <property type="molecule type" value="Genomic_DNA"/>
</dbReference>
<comment type="caution">
    <text evidence="2">The sequence shown here is derived from an EMBL/GenBank/DDBJ whole genome shotgun (WGS) entry which is preliminary data.</text>
</comment>
<keyword evidence="3" id="KW-1185">Reference proteome</keyword>
<feature type="chain" id="PRO_5038978178" evidence="1">
    <location>
        <begin position="20"/>
        <end position="81"/>
    </location>
</feature>
<reference evidence="2" key="1">
    <citation type="submission" date="2021-01" db="EMBL/GenBank/DDBJ databases">
        <title>Whole genome shotgun sequence of Catellatospora methionotrophica NBRC 14553.</title>
        <authorList>
            <person name="Komaki H."/>
            <person name="Tamura T."/>
        </authorList>
    </citation>
    <scope>NUCLEOTIDE SEQUENCE</scope>
    <source>
        <strain evidence="2">NBRC 14553</strain>
    </source>
</reference>
<dbReference type="Proteomes" id="UP000660339">
    <property type="component" value="Unassembled WGS sequence"/>
</dbReference>
<sequence length="81" mass="9028">MLHMKTRLAVMVASATAVAALAIGSPAQALIWIWMGPYPSKAACDVERVEFSGTYITQQCVYRDLTGTFNDGWYFKYAPEF</sequence>
<evidence type="ECO:0000256" key="1">
    <source>
        <dbReference type="SAM" id="SignalP"/>
    </source>
</evidence>
<evidence type="ECO:0000313" key="2">
    <source>
        <dbReference type="EMBL" id="GIG12043.1"/>
    </source>
</evidence>
<organism evidence="2 3">
    <name type="scientific">Catellatospora methionotrophica</name>
    <dbReference type="NCBI Taxonomy" id="121620"/>
    <lineage>
        <taxon>Bacteria</taxon>
        <taxon>Bacillati</taxon>
        <taxon>Actinomycetota</taxon>
        <taxon>Actinomycetes</taxon>
        <taxon>Micromonosporales</taxon>
        <taxon>Micromonosporaceae</taxon>
        <taxon>Catellatospora</taxon>
    </lineage>
</organism>
<accession>A0A8J3L5A1</accession>
<gene>
    <name evidence="2" type="ORF">Cme02nite_03750</name>
</gene>
<proteinExistence type="predicted"/>
<keyword evidence="1" id="KW-0732">Signal</keyword>
<name>A0A8J3L5A1_9ACTN</name>
<feature type="signal peptide" evidence="1">
    <location>
        <begin position="1"/>
        <end position="19"/>
    </location>
</feature>